<dbReference type="SUPFAM" id="SSF54695">
    <property type="entry name" value="POZ domain"/>
    <property type="match status" value="1"/>
</dbReference>
<dbReference type="InterPro" id="IPR011333">
    <property type="entry name" value="SKP1/BTB/POZ_sf"/>
</dbReference>
<dbReference type="Proteomes" id="UP000054047">
    <property type="component" value="Unassembled WGS sequence"/>
</dbReference>
<accession>A0A0C2FWF2</accession>
<dbReference type="InterPro" id="IPR000210">
    <property type="entry name" value="BTB/POZ_dom"/>
</dbReference>
<dbReference type="SMART" id="SM00875">
    <property type="entry name" value="BACK"/>
    <property type="match status" value="1"/>
</dbReference>
<dbReference type="EMBL" id="KN742585">
    <property type="protein sequence ID" value="KIH52875.1"/>
    <property type="molecule type" value="Genomic_DNA"/>
</dbReference>
<organism evidence="4 5">
    <name type="scientific">Ancylostoma duodenale</name>
    <dbReference type="NCBI Taxonomy" id="51022"/>
    <lineage>
        <taxon>Eukaryota</taxon>
        <taxon>Metazoa</taxon>
        <taxon>Ecdysozoa</taxon>
        <taxon>Nematoda</taxon>
        <taxon>Chromadorea</taxon>
        <taxon>Rhabditida</taxon>
        <taxon>Rhabditina</taxon>
        <taxon>Rhabditomorpha</taxon>
        <taxon>Strongyloidea</taxon>
        <taxon>Ancylostomatidae</taxon>
        <taxon>Ancylostomatinae</taxon>
        <taxon>Ancylostoma</taxon>
    </lineage>
</organism>
<dbReference type="InterPro" id="IPR011705">
    <property type="entry name" value="BACK"/>
</dbReference>
<evidence type="ECO:0000256" key="1">
    <source>
        <dbReference type="ARBA" id="ARBA00022441"/>
    </source>
</evidence>
<name>A0A0C2FWF2_9BILA</name>
<sequence>MAPLDLDYESVELLISYCYSGKLDAPAEKVRSLFVAAHTLQINDVKEKCSELIITWLTPANALDIKAFCTQMECRKAAEECNRFIQKFFVPISQSDSFLKLSFKDVVEIISMDGLFVASEEDVFEAAFRWASSDVKREEHAP</sequence>
<dbReference type="PANTHER" id="PTHR24412:SF497">
    <property type="entry name" value="KELCH-LIKE PROTEIN 18"/>
    <property type="match status" value="1"/>
</dbReference>
<keyword evidence="5" id="KW-1185">Reference proteome</keyword>
<reference evidence="4 5" key="1">
    <citation type="submission" date="2013-12" db="EMBL/GenBank/DDBJ databases">
        <title>Draft genome of the parsitic nematode Ancylostoma duodenale.</title>
        <authorList>
            <person name="Mitreva M."/>
        </authorList>
    </citation>
    <scope>NUCLEOTIDE SEQUENCE [LARGE SCALE GENOMIC DNA]</scope>
    <source>
        <strain evidence="4 5">Zhejiang</strain>
    </source>
</reference>
<evidence type="ECO:0000259" key="3">
    <source>
        <dbReference type="SMART" id="SM00875"/>
    </source>
</evidence>
<keyword evidence="1" id="KW-0880">Kelch repeat</keyword>
<feature type="domain" description="BACK" evidence="3">
    <location>
        <begin position="62"/>
        <end position="142"/>
    </location>
</feature>
<protein>
    <submittedName>
        <fullName evidence="4">BTB And Kelch</fullName>
    </submittedName>
</protein>
<dbReference type="OrthoDB" id="45365at2759"/>
<dbReference type="Pfam" id="PF07707">
    <property type="entry name" value="BACK"/>
    <property type="match status" value="1"/>
</dbReference>
<keyword evidence="2" id="KW-0677">Repeat</keyword>
<gene>
    <name evidence="4" type="ORF">ANCDUO_17014</name>
</gene>
<feature type="non-terminal residue" evidence="4">
    <location>
        <position position="142"/>
    </location>
</feature>
<evidence type="ECO:0000256" key="2">
    <source>
        <dbReference type="ARBA" id="ARBA00022737"/>
    </source>
</evidence>
<dbReference type="PANTHER" id="PTHR24412">
    <property type="entry name" value="KELCH PROTEIN"/>
    <property type="match status" value="1"/>
</dbReference>
<evidence type="ECO:0000313" key="5">
    <source>
        <dbReference type="Proteomes" id="UP000054047"/>
    </source>
</evidence>
<dbReference type="Pfam" id="PF00651">
    <property type="entry name" value="BTB"/>
    <property type="match status" value="1"/>
</dbReference>
<dbReference type="AlphaFoldDB" id="A0A0C2FWF2"/>
<evidence type="ECO:0000313" key="4">
    <source>
        <dbReference type="EMBL" id="KIH52875.1"/>
    </source>
</evidence>
<dbReference type="Gene3D" id="1.25.40.420">
    <property type="match status" value="1"/>
</dbReference>
<dbReference type="Gene3D" id="3.30.710.10">
    <property type="entry name" value="Potassium Channel Kv1.1, Chain A"/>
    <property type="match status" value="1"/>
</dbReference>
<proteinExistence type="predicted"/>